<name>A0A448YYW4_9STRA</name>
<dbReference type="AlphaFoldDB" id="A0A448YYW4"/>
<feature type="compositionally biased region" description="Polar residues" evidence="1">
    <location>
        <begin position="1"/>
        <end position="11"/>
    </location>
</feature>
<protein>
    <submittedName>
        <fullName evidence="2">Uncharacterized protein</fullName>
    </submittedName>
</protein>
<reference evidence="2 3" key="1">
    <citation type="submission" date="2019-01" db="EMBL/GenBank/DDBJ databases">
        <authorList>
            <person name="Ferrante I. M."/>
        </authorList>
    </citation>
    <scope>NUCLEOTIDE SEQUENCE [LARGE SCALE GENOMIC DNA]</scope>
    <source>
        <strain evidence="2 3">B856</strain>
    </source>
</reference>
<sequence length="234" mass="25093">MTRQFGSQQTGGKRRSAPRKPPSLALAATVLVLSAPLGLPGAESFCAPNPPSAVPRRTEPVLFLADGDVSRRTALASLSLLTGTAVLAAGPPPASAAYSSEDVGEIRAVLIEARKQLETVPALLADEKFDGVRTLLTEAPLRDCWSKTTPILKKYAEALGDTDGDELAALEGREELLQHLRFLDMAVYNNVFNPIATEGKTGASKALIDSYYNDPTREYETSKRALDELLILSK</sequence>
<feature type="region of interest" description="Disordered" evidence="1">
    <location>
        <begin position="1"/>
        <end position="21"/>
    </location>
</feature>
<accession>A0A448YYW4</accession>
<dbReference type="Proteomes" id="UP000291116">
    <property type="component" value="Unassembled WGS sequence"/>
</dbReference>
<dbReference type="EMBL" id="CAACVS010000044">
    <property type="protein sequence ID" value="VEU34940.1"/>
    <property type="molecule type" value="Genomic_DNA"/>
</dbReference>
<evidence type="ECO:0000256" key="1">
    <source>
        <dbReference type="SAM" id="MobiDB-lite"/>
    </source>
</evidence>
<organism evidence="2 3">
    <name type="scientific">Pseudo-nitzschia multistriata</name>
    <dbReference type="NCBI Taxonomy" id="183589"/>
    <lineage>
        <taxon>Eukaryota</taxon>
        <taxon>Sar</taxon>
        <taxon>Stramenopiles</taxon>
        <taxon>Ochrophyta</taxon>
        <taxon>Bacillariophyta</taxon>
        <taxon>Bacillariophyceae</taxon>
        <taxon>Bacillariophycidae</taxon>
        <taxon>Bacillariales</taxon>
        <taxon>Bacillariaceae</taxon>
        <taxon>Pseudo-nitzschia</taxon>
    </lineage>
</organism>
<evidence type="ECO:0000313" key="2">
    <source>
        <dbReference type="EMBL" id="VEU34940.1"/>
    </source>
</evidence>
<evidence type="ECO:0000313" key="3">
    <source>
        <dbReference type="Proteomes" id="UP000291116"/>
    </source>
</evidence>
<dbReference type="PROSITE" id="PS51318">
    <property type="entry name" value="TAT"/>
    <property type="match status" value="1"/>
</dbReference>
<dbReference type="InterPro" id="IPR006311">
    <property type="entry name" value="TAT_signal"/>
</dbReference>
<keyword evidence="3" id="KW-1185">Reference proteome</keyword>
<dbReference type="OrthoDB" id="44284at2759"/>
<proteinExistence type="predicted"/>
<gene>
    <name evidence="2" type="ORF">PSNMU_V1.4_AUG-EV-PASAV3_0016610</name>
</gene>